<accession>A0A0M3J9F0</accession>
<dbReference type="Pfam" id="PF00069">
    <property type="entry name" value="Pkinase"/>
    <property type="match status" value="1"/>
</dbReference>
<dbReference type="PANTHER" id="PTHR24055">
    <property type="entry name" value="MITOGEN-ACTIVATED PROTEIN KINASE"/>
    <property type="match status" value="1"/>
</dbReference>
<dbReference type="PROSITE" id="PS00107">
    <property type="entry name" value="PROTEIN_KINASE_ATP"/>
    <property type="match status" value="1"/>
</dbReference>
<dbReference type="AlphaFoldDB" id="A0A0M3J9F0"/>
<keyword evidence="2 3" id="KW-0067">ATP-binding</keyword>
<protein>
    <submittedName>
        <fullName evidence="7">Extracellularly regulated kinase 7 (inferred by orthology to a D. melanogaster protein)</fullName>
    </submittedName>
</protein>
<dbReference type="InterPro" id="IPR000719">
    <property type="entry name" value="Prot_kinase_dom"/>
</dbReference>
<sequence>MSEDVDTHITDKYELHKRLGKGAYGIVWKAIDRRSKDTVALKKIFDAFRNQTDAQRTFREIMFLQEFGRHPNIIKLYNIIKADNDRYRYLHPSPFPISLGCSSEEVRVEKPYRFYSNLVYVNE</sequence>
<evidence type="ECO:0000256" key="2">
    <source>
        <dbReference type="ARBA" id="ARBA00022840"/>
    </source>
</evidence>
<evidence type="ECO:0000256" key="3">
    <source>
        <dbReference type="PROSITE-ProRule" id="PRU10141"/>
    </source>
</evidence>
<evidence type="ECO:0000256" key="1">
    <source>
        <dbReference type="ARBA" id="ARBA00022741"/>
    </source>
</evidence>
<evidence type="ECO:0000313" key="7">
    <source>
        <dbReference type="WBParaSite" id="ASIM_0000421401-mRNA-1"/>
    </source>
</evidence>
<dbReference type="InterPro" id="IPR050117">
    <property type="entry name" value="MAPK"/>
</dbReference>
<dbReference type="EMBL" id="UYRR01006735">
    <property type="protein sequence ID" value="VDK22919.1"/>
    <property type="molecule type" value="Genomic_DNA"/>
</dbReference>
<keyword evidence="1 3" id="KW-0547">Nucleotide-binding</keyword>
<dbReference type="Proteomes" id="UP000267096">
    <property type="component" value="Unassembled WGS sequence"/>
</dbReference>
<keyword evidence="6" id="KW-1185">Reference proteome</keyword>
<organism evidence="7">
    <name type="scientific">Anisakis simplex</name>
    <name type="common">Herring worm</name>
    <dbReference type="NCBI Taxonomy" id="6269"/>
    <lineage>
        <taxon>Eukaryota</taxon>
        <taxon>Metazoa</taxon>
        <taxon>Ecdysozoa</taxon>
        <taxon>Nematoda</taxon>
        <taxon>Chromadorea</taxon>
        <taxon>Rhabditida</taxon>
        <taxon>Spirurina</taxon>
        <taxon>Ascaridomorpha</taxon>
        <taxon>Ascaridoidea</taxon>
        <taxon>Anisakidae</taxon>
        <taxon>Anisakis</taxon>
        <taxon>Anisakis simplex complex</taxon>
    </lineage>
</organism>
<evidence type="ECO:0000313" key="6">
    <source>
        <dbReference type="Proteomes" id="UP000267096"/>
    </source>
</evidence>
<dbReference type="PROSITE" id="PS50011">
    <property type="entry name" value="PROTEIN_KINASE_DOM"/>
    <property type="match status" value="1"/>
</dbReference>
<evidence type="ECO:0000259" key="4">
    <source>
        <dbReference type="PROSITE" id="PS50011"/>
    </source>
</evidence>
<dbReference type="GO" id="GO:0005524">
    <property type="term" value="F:ATP binding"/>
    <property type="evidence" value="ECO:0007669"/>
    <property type="project" value="UniProtKB-UniRule"/>
</dbReference>
<dbReference type="SUPFAM" id="SSF56112">
    <property type="entry name" value="Protein kinase-like (PK-like)"/>
    <property type="match status" value="1"/>
</dbReference>
<dbReference type="GO" id="GO:0004672">
    <property type="term" value="F:protein kinase activity"/>
    <property type="evidence" value="ECO:0007669"/>
    <property type="project" value="InterPro"/>
</dbReference>
<name>A0A0M3J9F0_ANISI</name>
<dbReference type="WBParaSite" id="ASIM_0000421401-mRNA-1">
    <property type="protein sequence ID" value="ASIM_0000421401-mRNA-1"/>
    <property type="gene ID" value="ASIM_0000421401"/>
</dbReference>
<evidence type="ECO:0000313" key="5">
    <source>
        <dbReference type="EMBL" id="VDK22919.1"/>
    </source>
</evidence>
<dbReference type="InterPro" id="IPR011009">
    <property type="entry name" value="Kinase-like_dom_sf"/>
</dbReference>
<reference evidence="5 6" key="2">
    <citation type="submission" date="2018-11" db="EMBL/GenBank/DDBJ databases">
        <authorList>
            <consortium name="Pathogen Informatics"/>
        </authorList>
    </citation>
    <scope>NUCLEOTIDE SEQUENCE [LARGE SCALE GENOMIC DNA]</scope>
</reference>
<gene>
    <name evidence="5" type="ORF">ASIM_LOCUS4034</name>
</gene>
<dbReference type="OrthoDB" id="192887at2759"/>
<dbReference type="InterPro" id="IPR017441">
    <property type="entry name" value="Protein_kinase_ATP_BS"/>
</dbReference>
<feature type="binding site" evidence="3">
    <location>
        <position position="42"/>
    </location>
    <ligand>
        <name>ATP</name>
        <dbReference type="ChEBI" id="CHEBI:30616"/>
    </ligand>
</feature>
<dbReference type="FunFam" id="3.30.200.20:FF:000166">
    <property type="entry name" value="Mitogen-activated protein kinase"/>
    <property type="match status" value="1"/>
</dbReference>
<proteinExistence type="predicted"/>
<feature type="domain" description="Protein kinase" evidence="4">
    <location>
        <begin position="13"/>
        <end position="123"/>
    </location>
</feature>
<reference evidence="7" key="1">
    <citation type="submission" date="2017-02" db="UniProtKB">
        <authorList>
            <consortium name="WormBaseParasite"/>
        </authorList>
    </citation>
    <scope>IDENTIFICATION</scope>
</reference>
<dbReference type="Gene3D" id="3.30.200.20">
    <property type="entry name" value="Phosphorylase Kinase, domain 1"/>
    <property type="match status" value="1"/>
</dbReference>